<keyword evidence="2" id="KW-0732">Signal</keyword>
<reference evidence="3 4" key="1">
    <citation type="submission" date="2019-08" db="EMBL/GenBank/DDBJ databases">
        <authorList>
            <person name="Alioto T."/>
            <person name="Alioto T."/>
            <person name="Gomez Garrido J."/>
        </authorList>
    </citation>
    <scope>NUCLEOTIDE SEQUENCE [LARGE SCALE GENOMIC DNA]</scope>
</reference>
<keyword evidence="4" id="KW-1185">Reference proteome</keyword>
<evidence type="ECO:0000256" key="1">
    <source>
        <dbReference type="SAM" id="MobiDB-lite"/>
    </source>
</evidence>
<evidence type="ECO:0000256" key="2">
    <source>
        <dbReference type="SAM" id="SignalP"/>
    </source>
</evidence>
<name>A0A5E4M2H9_9HEMI</name>
<proteinExistence type="predicted"/>
<sequence>MDLTYLVFAVLGMFAVVRPCRPLPTVTAAAAAAAAFPTPTPSRVAAAAEPPANNNNKRSRSLQFQQPQSPYHHLHGGGIDLQQYNDVIDDLPSMYLHHQQQQQLLRQQNRDDDDDGDGGREDNDLLRLSGRARPAKPDSPMYFIRLPPQPYMYVPGYGYVSQPTRLEPPPFTQRPHSPFLDLPLSPYVFNGRPAAEVFLLQNAYDNLYSEVLQNIYP</sequence>
<dbReference type="OrthoDB" id="7700260at2759"/>
<dbReference type="Proteomes" id="UP000325440">
    <property type="component" value="Unassembled WGS sequence"/>
</dbReference>
<gene>
    <name evidence="3" type="ORF">CINCED_3A000624</name>
</gene>
<dbReference type="Pfam" id="PF16027">
    <property type="entry name" value="DUF4786"/>
    <property type="match status" value="1"/>
</dbReference>
<feature type="region of interest" description="Disordered" evidence="1">
    <location>
        <begin position="42"/>
        <end position="78"/>
    </location>
</feature>
<feature type="chain" id="PRO_5022837065" evidence="2">
    <location>
        <begin position="23"/>
        <end position="217"/>
    </location>
</feature>
<organism evidence="3 4">
    <name type="scientific">Cinara cedri</name>
    <dbReference type="NCBI Taxonomy" id="506608"/>
    <lineage>
        <taxon>Eukaryota</taxon>
        <taxon>Metazoa</taxon>
        <taxon>Ecdysozoa</taxon>
        <taxon>Arthropoda</taxon>
        <taxon>Hexapoda</taxon>
        <taxon>Insecta</taxon>
        <taxon>Pterygota</taxon>
        <taxon>Neoptera</taxon>
        <taxon>Paraneoptera</taxon>
        <taxon>Hemiptera</taxon>
        <taxon>Sternorrhyncha</taxon>
        <taxon>Aphidomorpha</taxon>
        <taxon>Aphidoidea</taxon>
        <taxon>Aphididae</taxon>
        <taxon>Lachninae</taxon>
        <taxon>Cinara</taxon>
    </lineage>
</organism>
<dbReference type="InterPro" id="IPR031983">
    <property type="entry name" value="DUF4786"/>
</dbReference>
<feature type="region of interest" description="Disordered" evidence="1">
    <location>
        <begin position="98"/>
        <end position="141"/>
    </location>
</feature>
<dbReference type="AlphaFoldDB" id="A0A5E4M2H9"/>
<protein>
    <submittedName>
        <fullName evidence="3">Uncharacterized protein</fullName>
    </submittedName>
</protein>
<feature type="signal peptide" evidence="2">
    <location>
        <begin position="1"/>
        <end position="22"/>
    </location>
</feature>
<evidence type="ECO:0000313" key="3">
    <source>
        <dbReference type="EMBL" id="VVC25255.1"/>
    </source>
</evidence>
<feature type="compositionally biased region" description="Low complexity" evidence="1">
    <location>
        <begin position="45"/>
        <end position="56"/>
    </location>
</feature>
<accession>A0A5E4M2H9</accession>
<dbReference type="EMBL" id="CABPRJ010000010">
    <property type="protein sequence ID" value="VVC25255.1"/>
    <property type="molecule type" value="Genomic_DNA"/>
</dbReference>
<evidence type="ECO:0000313" key="4">
    <source>
        <dbReference type="Proteomes" id="UP000325440"/>
    </source>
</evidence>